<protein>
    <submittedName>
        <fullName evidence="10">ABC transporter permease</fullName>
    </submittedName>
</protein>
<proteinExistence type="inferred from homology"/>
<dbReference type="EMBL" id="JALPRX010000029">
    <property type="protein sequence ID" value="MCK8784271.1"/>
    <property type="molecule type" value="Genomic_DNA"/>
</dbReference>
<evidence type="ECO:0000256" key="5">
    <source>
        <dbReference type="ARBA" id="ARBA00022692"/>
    </source>
</evidence>
<keyword evidence="4" id="KW-0997">Cell inner membrane</keyword>
<feature type="transmembrane region" description="Helical" evidence="8">
    <location>
        <begin position="233"/>
        <end position="252"/>
    </location>
</feature>
<name>A0A9X2BUM5_9PROT</name>
<dbReference type="PANTHER" id="PTHR43357">
    <property type="entry name" value="INNER MEMBRANE ABC TRANSPORTER PERMEASE PROTEIN YDCV"/>
    <property type="match status" value="1"/>
</dbReference>
<keyword evidence="6 8" id="KW-1133">Transmembrane helix</keyword>
<dbReference type="GO" id="GO:0005886">
    <property type="term" value="C:plasma membrane"/>
    <property type="evidence" value="ECO:0007669"/>
    <property type="project" value="UniProtKB-SubCell"/>
</dbReference>
<accession>A0A9X2BUM5</accession>
<dbReference type="Gene3D" id="1.10.3720.10">
    <property type="entry name" value="MetI-like"/>
    <property type="match status" value="1"/>
</dbReference>
<dbReference type="RefSeq" id="WP_248666397.1">
    <property type="nucleotide sequence ID" value="NZ_JALPRX010000029.1"/>
</dbReference>
<gene>
    <name evidence="10" type="ORF">M0638_07755</name>
</gene>
<feature type="transmembrane region" description="Helical" evidence="8">
    <location>
        <begin position="64"/>
        <end position="90"/>
    </location>
</feature>
<dbReference type="InterPro" id="IPR035906">
    <property type="entry name" value="MetI-like_sf"/>
</dbReference>
<evidence type="ECO:0000256" key="3">
    <source>
        <dbReference type="ARBA" id="ARBA00022475"/>
    </source>
</evidence>
<feature type="transmembrane region" description="Helical" evidence="8">
    <location>
        <begin position="131"/>
        <end position="148"/>
    </location>
</feature>
<dbReference type="PROSITE" id="PS50928">
    <property type="entry name" value="ABC_TM1"/>
    <property type="match status" value="1"/>
</dbReference>
<comment type="similarity">
    <text evidence="8">Belongs to the binding-protein-dependent transport system permease family.</text>
</comment>
<comment type="caution">
    <text evidence="10">The sequence shown here is derived from an EMBL/GenBank/DDBJ whole genome shotgun (WGS) entry which is preliminary data.</text>
</comment>
<feature type="transmembrane region" description="Helical" evidence="8">
    <location>
        <begin position="184"/>
        <end position="201"/>
    </location>
</feature>
<comment type="subcellular location">
    <subcellularLocation>
        <location evidence="1">Cell inner membrane</location>
        <topology evidence="1">Multi-pass membrane protein</topology>
    </subcellularLocation>
    <subcellularLocation>
        <location evidence="8">Cell membrane</location>
        <topology evidence="8">Multi-pass membrane protein</topology>
    </subcellularLocation>
</comment>
<evidence type="ECO:0000313" key="10">
    <source>
        <dbReference type="EMBL" id="MCK8784271.1"/>
    </source>
</evidence>
<keyword evidence="2 8" id="KW-0813">Transport</keyword>
<dbReference type="PANTHER" id="PTHR43357:SF4">
    <property type="entry name" value="INNER MEMBRANE ABC TRANSPORTER PERMEASE PROTEIN YDCV"/>
    <property type="match status" value="1"/>
</dbReference>
<feature type="transmembrane region" description="Helical" evidence="8">
    <location>
        <begin position="102"/>
        <end position="125"/>
    </location>
</feature>
<keyword evidence="11" id="KW-1185">Reference proteome</keyword>
<evidence type="ECO:0000256" key="4">
    <source>
        <dbReference type="ARBA" id="ARBA00022519"/>
    </source>
</evidence>
<evidence type="ECO:0000256" key="8">
    <source>
        <dbReference type="RuleBase" id="RU363032"/>
    </source>
</evidence>
<keyword evidence="3" id="KW-1003">Cell membrane</keyword>
<evidence type="ECO:0000259" key="9">
    <source>
        <dbReference type="PROSITE" id="PS50928"/>
    </source>
</evidence>
<evidence type="ECO:0000256" key="2">
    <source>
        <dbReference type="ARBA" id="ARBA00022448"/>
    </source>
</evidence>
<dbReference type="SUPFAM" id="SSF161098">
    <property type="entry name" value="MetI-like"/>
    <property type="match status" value="1"/>
</dbReference>
<evidence type="ECO:0000256" key="7">
    <source>
        <dbReference type="ARBA" id="ARBA00023136"/>
    </source>
</evidence>
<dbReference type="GO" id="GO:0055085">
    <property type="term" value="P:transmembrane transport"/>
    <property type="evidence" value="ECO:0007669"/>
    <property type="project" value="InterPro"/>
</dbReference>
<sequence>MIRMLQRGAFRALVGATYLFLLAPLACVVLVSFNGEAVQSFPPASWSLRWYAHAWAQESFRGGLLVSTLLACGAALIATPLAVAAALGLHRSRWRGRPALEALLLAPLVVPGIVIGISLLIALAALDVREAPLRLLIGHTVAILPYGVRTVLASLARLDPALDEAAETLGAGGWARFRHVTLPLIRPGILAGLVFGLILSFDDVSVSLFLADARTNTLPLAIMSYLEYSFDPSVAAISSMLIAVTLGLAVLLERGFGLKRLLAG</sequence>
<keyword evidence="7 8" id="KW-0472">Membrane</keyword>
<feature type="domain" description="ABC transmembrane type-1" evidence="9">
    <location>
        <begin position="64"/>
        <end position="252"/>
    </location>
</feature>
<evidence type="ECO:0000256" key="1">
    <source>
        <dbReference type="ARBA" id="ARBA00004429"/>
    </source>
</evidence>
<keyword evidence="5 8" id="KW-0812">Transmembrane</keyword>
<dbReference type="CDD" id="cd06261">
    <property type="entry name" value="TM_PBP2"/>
    <property type="match status" value="1"/>
</dbReference>
<dbReference type="AlphaFoldDB" id="A0A9X2BUM5"/>
<reference evidence="10" key="1">
    <citation type="submission" date="2022-04" db="EMBL/GenBank/DDBJ databases">
        <title>Roseomonas acroporae sp. nov., isolated from coral Acropora digitifera.</title>
        <authorList>
            <person name="Sun H."/>
        </authorList>
    </citation>
    <scope>NUCLEOTIDE SEQUENCE</scope>
    <source>
        <strain evidence="10">NAR14</strain>
    </source>
</reference>
<dbReference type="Proteomes" id="UP001139516">
    <property type="component" value="Unassembled WGS sequence"/>
</dbReference>
<evidence type="ECO:0000313" key="11">
    <source>
        <dbReference type="Proteomes" id="UP001139516"/>
    </source>
</evidence>
<organism evidence="10 11">
    <name type="scientific">Roseomonas acroporae</name>
    <dbReference type="NCBI Taxonomy" id="2937791"/>
    <lineage>
        <taxon>Bacteria</taxon>
        <taxon>Pseudomonadati</taxon>
        <taxon>Pseudomonadota</taxon>
        <taxon>Alphaproteobacteria</taxon>
        <taxon>Acetobacterales</taxon>
        <taxon>Roseomonadaceae</taxon>
        <taxon>Roseomonas</taxon>
    </lineage>
</organism>
<dbReference type="InterPro" id="IPR000515">
    <property type="entry name" value="MetI-like"/>
</dbReference>
<dbReference type="Pfam" id="PF00528">
    <property type="entry name" value="BPD_transp_1"/>
    <property type="match status" value="1"/>
</dbReference>
<evidence type="ECO:0000256" key="6">
    <source>
        <dbReference type="ARBA" id="ARBA00022989"/>
    </source>
</evidence>